<dbReference type="EMBL" id="UGTZ01000001">
    <property type="protein sequence ID" value="SUC32744.1"/>
    <property type="molecule type" value="Genomic_DNA"/>
</dbReference>
<evidence type="ECO:0000313" key="2">
    <source>
        <dbReference type="EMBL" id="SUC32744.1"/>
    </source>
</evidence>
<organism evidence="2 3">
    <name type="scientific">Providencia rettgeri</name>
    <dbReference type="NCBI Taxonomy" id="587"/>
    <lineage>
        <taxon>Bacteria</taxon>
        <taxon>Pseudomonadati</taxon>
        <taxon>Pseudomonadota</taxon>
        <taxon>Gammaproteobacteria</taxon>
        <taxon>Enterobacterales</taxon>
        <taxon>Morganellaceae</taxon>
        <taxon>Providencia</taxon>
    </lineage>
</organism>
<accession>A0A379FV86</accession>
<feature type="region of interest" description="Disordered" evidence="1">
    <location>
        <begin position="108"/>
        <end position="132"/>
    </location>
</feature>
<evidence type="ECO:0000313" key="3">
    <source>
        <dbReference type="Proteomes" id="UP000254208"/>
    </source>
</evidence>
<name>A0A379FV86_PRORE</name>
<proteinExistence type="predicted"/>
<sequence length="132" mass="14710">MAKQLALVFSLGIATFGAGWWVNGLYHDSLQLNIERAAKQAGDKARAEAQAISRESARQLENQLENIANATPREIRTEVIKPVFTNVCVSPEFVSLYNRAAERIERELSGKPVNQMPNLVAETERTNGQTRQ</sequence>
<evidence type="ECO:0000256" key="1">
    <source>
        <dbReference type="SAM" id="MobiDB-lite"/>
    </source>
</evidence>
<dbReference type="Proteomes" id="UP000254208">
    <property type="component" value="Unassembled WGS sequence"/>
</dbReference>
<gene>
    <name evidence="2" type="ORF">NCTC11801_03746</name>
</gene>
<dbReference type="AlphaFoldDB" id="A0A379FV86"/>
<reference evidence="2 3" key="1">
    <citation type="submission" date="2018-06" db="EMBL/GenBank/DDBJ databases">
        <authorList>
            <consortium name="Pathogen Informatics"/>
            <person name="Doyle S."/>
        </authorList>
    </citation>
    <scope>NUCLEOTIDE SEQUENCE [LARGE SCALE GENOMIC DNA]</scope>
    <source>
        <strain evidence="2 3">NCTC11801</strain>
    </source>
</reference>
<protein>
    <submittedName>
        <fullName evidence="2">Uncharacterized protein</fullName>
    </submittedName>
</protein>
<dbReference type="RefSeq" id="WP_217007799.1">
    <property type="nucleotide sequence ID" value="NZ_CP077317.1"/>
</dbReference>
<dbReference type="GeneID" id="93675041"/>